<gene>
    <name evidence="1" type="ORF">ERS013200_03520</name>
</gene>
<protein>
    <submittedName>
        <fullName evidence="1">Uncharacterized protein</fullName>
    </submittedName>
</protein>
<dbReference type="EMBL" id="CWQY01000036">
    <property type="protein sequence ID" value="CSD20516.1"/>
    <property type="molecule type" value="Genomic_DNA"/>
</dbReference>
<proteinExistence type="predicted"/>
<evidence type="ECO:0000313" key="2">
    <source>
        <dbReference type="Proteomes" id="UP000041770"/>
    </source>
</evidence>
<organism evidence="1 2">
    <name type="scientific">Vibrio cholerae</name>
    <dbReference type="NCBI Taxonomy" id="666"/>
    <lineage>
        <taxon>Bacteria</taxon>
        <taxon>Pseudomonadati</taxon>
        <taxon>Pseudomonadota</taxon>
        <taxon>Gammaproteobacteria</taxon>
        <taxon>Vibrionales</taxon>
        <taxon>Vibrionaceae</taxon>
        <taxon>Vibrio</taxon>
    </lineage>
</organism>
<dbReference type="AlphaFoldDB" id="A0A656AMG0"/>
<name>A0A656AMG0_VIBCL</name>
<dbReference type="Proteomes" id="UP000041770">
    <property type="component" value="Unassembled WGS sequence"/>
</dbReference>
<reference evidence="1 2" key="1">
    <citation type="submission" date="2015-07" db="EMBL/GenBank/DDBJ databases">
        <authorList>
            <consortium name="Pathogen Informatics"/>
        </authorList>
    </citation>
    <scope>NUCLEOTIDE SEQUENCE [LARGE SCALE GENOMIC DNA]</scope>
    <source>
        <strain evidence="1 2">A316</strain>
    </source>
</reference>
<sequence length="72" mass="8449">MRFTRLNKLALKFLVHHTFCTNCEQMDLFLKLSHKFQLIFTAYHQIPCGDCSRIFRATKSSSDCRDFAICSL</sequence>
<accession>A0A656AMG0</accession>
<evidence type="ECO:0000313" key="1">
    <source>
        <dbReference type="EMBL" id="CSD20516.1"/>
    </source>
</evidence>